<dbReference type="InterPro" id="IPR008266">
    <property type="entry name" value="Tyr_kinase_AS"/>
</dbReference>
<evidence type="ECO:0000313" key="4">
    <source>
        <dbReference type="EnsemblMetazoa" id="KAF7493520.1"/>
    </source>
</evidence>
<dbReference type="GO" id="GO:0005518">
    <property type="term" value="F:collagen binding"/>
    <property type="evidence" value="ECO:0007669"/>
    <property type="project" value="TreeGrafter"/>
</dbReference>
<dbReference type="PRINTS" id="PR00109">
    <property type="entry name" value="TYRKINASE"/>
</dbReference>
<dbReference type="GO" id="GO:0005886">
    <property type="term" value="C:plasma membrane"/>
    <property type="evidence" value="ECO:0007669"/>
    <property type="project" value="TreeGrafter"/>
</dbReference>
<reference evidence="4" key="3">
    <citation type="submission" date="2022-06" db="UniProtKB">
        <authorList>
            <consortium name="EnsemblMetazoa"/>
        </authorList>
    </citation>
    <scope>IDENTIFICATION</scope>
</reference>
<dbReference type="SUPFAM" id="SSF56112">
    <property type="entry name" value="Protein kinase-like (PK-like)"/>
    <property type="match status" value="1"/>
</dbReference>
<proteinExistence type="predicted"/>
<dbReference type="InterPro" id="IPR050122">
    <property type="entry name" value="RTK"/>
</dbReference>
<dbReference type="AlphaFoldDB" id="A0A834RBW1"/>
<feature type="domain" description="Protein kinase" evidence="2">
    <location>
        <begin position="77"/>
        <end position="471"/>
    </location>
</feature>
<keyword evidence="3" id="KW-0675">Receptor</keyword>
<dbReference type="EMBL" id="WVUK01000055">
    <property type="protein sequence ID" value="KAF7493520.1"/>
    <property type="molecule type" value="Genomic_DNA"/>
</dbReference>
<dbReference type="InterPro" id="IPR001245">
    <property type="entry name" value="Ser-Thr/Tyr_kinase_cat_dom"/>
</dbReference>
<dbReference type="OrthoDB" id="28230at2759"/>
<dbReference type="PANTHER" id="PTHR24416:SF580">
    <property type="entry name" value="DISCOIDIN DOMAIN RECEPTOR, ISOFORM F"/>
    <property type="match status" value="1"/>
</dbReference>
<dbReference type="GO" id="GO:0051897">
    <property type="term" value="P:positive regulation of phosphatidylinositol 3-kinase/protein kinase B signal transduction"/>
    <property type="evidence" value="ECO:0007669"/>
    <property type="project" value="TreeGrafter"/>
</dbReference>
<dbReference type="PANTHER" id="PTHR24416">
    <property type="entry name" value="TYROSINE-PROTEIN KINASE RECEPTOR"/>
    <property type="match status" value="1"/>
</dbReference>
<dbReference type="GO" id="GO:0043235">
    <property type="term" value="C:receptor complex"/>
    <property type="evidence" value="ECO:0007669"/>
    <property type="project" value="TreeGrafter"/>
</dbReference>
<dbReference type="InterPro" id="IPR000719">
    <property type="entry name" value="Prot_kinase_dom"/>
</dbReference>
<feature type="region of interest" description="Disordered" evidence="1">
    <location>
        <begin position="1"/>
        <end position="57"/>
    </location>
</feature>
<organism evidence="3">
    <name type="scientific">Sarcoptes scabiei</name>
    <name type="common">Itch mite</name>
    <name type="synonym">Acarus scabiei</name>
    <dbReference type="NCBI Taxonomy" id="52283"/>
    <lineage>
        <taxon>Eukaryota</taxon>
        <taxon>Metazoa</taxon>
        <taxon>Ecdysozoa</taxon>
        <taxon>Arthropoda</taxon>
        <taxon>Chelicerata</taxon>
        <taxon>Arachnida</taxon>
        <taxon>Acari</taxon>
        <taxon>Acariformes</taxon>
        <taxon>Sarcoptiformes</taxon>
        <taxon>Astigmata</taxon>
        <taxon>Psoroptidia</taxon>
        <taxon>Sarcoptoidea</taxon>
        <taxon>Sarcoptidae</taxon>
        <taxon>Sarcoptinae</taxon>
        <taxon>Sarcoptes</taxon>
    </lineage>
</organism>
<dbReference type="InterPro" id="IPR011009">
    <property type="entry name" value="Kinase-like_dom_sf"/>
</dbReference>
<sequence length="502" mass="55257">MRFNTNGYGQHQTPMPSSSSVEVNKNSQPSNHNYNSVGGNNAFTSTNNNGQPSSVSISNEFGDDMKCIPEISQKDIEILHRQFGCSQYGDLMLAQLSSATTTTKASGVFGAAPKNAINTNNNSNNNSNTTISNTVNDFGTETDTKNRSETFETNDSDKILVVLKTLQNEKLKSEFLHEMKSKWFISAKSERVGKLIGFLSSFSSSSSSSSSSTLSSPISSVHHTAMVVECGDCDLAHFLRNCDKKSIGLQSLLFIGSEVAAGMKYLESLGYVHRDLSARNCLIYTGGKTLRVKITDFAAFLSTNSAEYCNGIALRWIAPEALINGAYTTKSDVFSYGVTLWEILTYALVRPHHELDDDAFLQKMFSAFENYINNDVANDCSSNSVYYQPTYATGNYSLNGCNQSNALCNDNSNSNGNENETSKRQGTTRISYRMALPKPTTCPSEIYDLMLECWQLNEQIRPSFKDITQFLSVRNSFSTANLNNCSNTNNTVNTELQNISSC</sequence>
<dbReference type="EnsemblMetazoa" id="SSS_5638s_mrna">
    <property type="protein sequence ID" value="KAF7493520.1"/>
    <property type="gene ID" value="SSS_5638"/>
</dbReference>
<dbReference type="Proteomes" id="UP000070412">
    <property type="component" value="Unassembled WGS sequence"/>
</dbReference>
<dbReference type="Gene3D" id="1.10.510.10">
    <property type="entry name" value="Transferase(Phosphotransferase) domain 1"/>
    <property type="match status" value="2"/>
</dbReference>
<evidence type="ECO:0000259" key="2">
    <source>
        <dbReference type="PROSITE" id="PS50011"/>
    </source>
</evidence>
<dbReference type="GO" id="GO:0005524">
    <property type="term" value="F:ATP binding"/>
    <property type="evidence" value="ECO:0007669"/>
    <property type="project" value="InterPro"/>
</dbReference>
<protein>
    <submittedName>
        <fullName evidence="3">Discoidin domain-containing receptor 2</fullName>
    </submittedName>
</protein>
<dbReference type="GO" id="GO:0010976">
    <property type="term" value="P:positive regulation of neuron projection development"/>
    <property type="evidence" value="ECO:0007669"/>
    <property type="project" value="TreeGrafter"/>
</dbReference>
<name>A0A834RBW1_SARSC</name>
<gene>
    <name evidence="3" type="ORF">SSS_5638</name>
</gene>
<dbReference type="GO" id="GO:0038062">
    <property type="term" value="F:protein tyrosine kinase collagen receptor activity"/>
    <property type="evidence" value="ECO:0007669"/>
    <property type="project" value="TreeGrafter"/>
</dbReference>
<dbReference type="Pfam" id="PF07714">
    <property type="entry name" value="PK_Tyr_Ser-Thr"/>
    <property type="match status" value="2"/>
</dbReference>
<keyword evidence="5" id="KW-1185">Reference proteome</keyword>
<reference evidence="5" key="1">
    <citation type="journal article" date="2020" name="PLoS Negl. Trop. Dis.">
        <title>High-quality nuclear genome for Sarcoptes scabiei-A critical resource for a neglected parasite.</title>
        <authorList>
            <person name="Korhonen P.K."/>
            <person name="Gasser R.B."/>
            <person name="Ma G."/>
            <person name="Wang T."/>
            <person name="Stroehlein A.J."/>
            <person name="Young N.D."/>
            <person name="Ang C.S."/>
            <person name="Fernando D.D."/>
            <person name="Lu H.C."/>
            <person name="Taylor S."/>
            <person name="Reynolds S.L."/>
            <person name="Mofiz E."/>
            <person name="Najaraj S.H."/>
            <person name="Gowda H."/>
            <person name="Madugundu A."/>
            <person name="Renuse S."/>
            <person name="Holt D."/>
            <person name="Pandey A."/>
            <person name="Papenfuss A.T."/>
            <person name="Fischer K."/>
        </authorList>
    </citation>
    <scope>NUCLEOTIDE SEQUENCE [LARGE SCALE GENOMIC DNA]</scope>
</reference>
<evidence type="ECO:0000313" key="3">
    <source>
        <dbReference type="EMBL" id="KAF7493520.1"/>
    </source>
</evidence>
<feature type="region of interest" description="Disordered" evidence="1">
    <location>
        <begin position="119"/>
        <end position="149"/>
    </location>
</feature>
<reference evidence="3" key="2">
    <citation type="submission" date="2020-01" db="EMBL/GenBank/DDBJ databases">
        <authorList>
            <person name="Korhonen P.K.K."/>
            <person name="Guangxu M.G."/>
            <person name="Wang T.W."/>
            <person name="Stroehlein A.J.S."/>
            <person name="Young N.D."/>
            <person name="Ang C.-S.A."/>
            <person name="Fernando D.W.F."/>
            <person name="Lu H.L."/>
            <person name="Taylor S.T."/>
            <person name="Ehtesham M.E.M."/>
            <person name="Najaraj S.H.N."/>
            <person name="Harsha G.H.G."/>
            <person name="Madugundu A.M."/>
            <person name="Renuse S.R."/>
            <person name="Holt D.H."/>
            <person name="Pandey A.P."/>
            <person name="Papenfuss A.P."/>
            <person name="Gasser R.B.G."/>
            <person name="Fischer K.F."/>
        </authorList>
    </citation>
    <scope>NUCLEOTIDE SEQUENCE</scope>
    <source>
        <strain evidence="3">SSS_KF_BRIS2020</strain>
    </source>
</reference>
<dbReference type="PROSITE" id="PS00109">
    <property type="entry name" value="PROTEIN_KINASE_TYR"/>
    <property type="match status" value="1"/>
</dbReference>
<evidence type="ECO:0000313" key="5">
    <source>
        <dbReference type="Proteomes" id="UP000070412"/>
    </source>
</evidence>
<dbReference type="PROSITE" id="PS50011">
    <property type="entry name" value="PROTEIN_KINASE_DOM"/>
    <property type="match status" value="1"/>
</dbReference>
<accession>A0A834RBW1</accession>
<feature type="compositionally biased region" description="Low complexity" evidence="1">
    <location>
        <begin position="119"/>
        <end position="134"/>
    </location>
</feature>
<evidence type="ECO:0000256" key="1">
    <source>
        <dbReference type="SAM" id="MobiDB-lite"/>
    </source>
</evidence>